<evidence type="ECO:0000313" key="6">
    <source>
        <dbReference type="EMBL" id="TYI19622.1"/>
    </source>
</evidence>
<keyword evidence="3" id="KW-0547">Nucleotide-binding</keyword>
<dbReference type="AlphaFoldDB" id="A0A5D2PUB8"/>
<evidence type="ECO:0000256" key="5">
    <source>
        <dbReference type="ARBA" id="ARBA00022840"/>
    </source>
</evidence>
<feature type="non-terminal residue" evidence="6">
    <location>
        <position position="1"/>
    </location>
</feature>
<dbReference type="GO" id="GO:0004713">
    <property type="term" value="F:protein tyrosine kinase activity"/>
    <property type="evidence" value="ECO:0007669"/>
    <property type="project" value="TreeGrafter"/>
</dbReference>
<dbReference type="EMBL" id="CM017616">
    <property type="protein sequence ID" value="TYI19622.1"/>
    <property type="molecule type" value="Genomic_DNA"/>
</dbReference>
<keyword evidence="5" id="KW-0067">ATP-binding</keyword>
<keyword evidence="7" id="KW-1185">Reference proteome</keyword>
<evidence type="ECO:0000256" key="4">
    <source>
        <dbReference type="ARBA" id="ARBA00022777"/>
    </source>
</evidence>
<dbReference type="InterPro" id="IPR050494">
    <property type="entry name" value="Ser_Thr_dual-spec_kinase"/>
</dbReference>
<dbReference type="Gene3D" id="1.10.510.10">
    <property type="entry name" value="Transferase(Phosphotransferase) domain 1"/>
    <property type="match status" value="1"/>
</dbReference>
<dbReference type="PANTHER" id="PTHR24058:SF17">
    <property type="entry name" value="HOMEODOMAIN INTERACTING PROTEIN KINASE, ISOFORM D"/>
    <property type="match status" value="1"/>
</dbReference>
<evidence type="ECO:0000256" key="1">
    <source>
        <dbReference type="ARBA" id="ARBA00022527"/>
    </source>
</evidence>
<reference evidence="6 7" key="1">
    <citation type="submission" date="2019-07" db="EMBL/GenBank/DDBJ databases">
        <title>WGS assembly of Gossypium tomentosum.</title>
        <authorList>
            <person name="Chen Z.J."/>
            <person name="Sreedasyam A."/>
            <person name="Ando A."/>
            <person name="Song Q."/>
            <person name="De L."/>
            <person name="Hulse-Kemp A."/>
            <person name="Ding M."/>
            <person name="Ye W."/>
            <person name="Kirkbride R."/>
            <person name="Jenkins J."/>
            <person name="Plott C."/>
            <person name="Lovell J."/>
            <person name="Lin Y.-M."/>
            <person name="Vaughn R."/>
            <person name="Liu B."/>
            <person name="Li W."/>
            <person name="Simpson S."/>
            <person name="Scheffler B."/>
            <person name="Saski C."/>
            <person name="Grover C."/>
            <person name="Hu G."/>
            <person name="Conover J."/>
            <person name="Carlson J."/>
            <person name="Shu S."/>
            <person name="Boston L."/>
            <person name="Williams M."/>
            <person name="Peterson D."/>
            <person name="Mcgee K."/>
            <person name="Jones D."/>
            <person name="Wendel J."/>
            <person name="Stelly D."/>
            <person name="Grimwood J."/>
            <person name="Schmutz J."/>
        </authorList>
    </citation>
    <scope>NUCLEOTIDE SEQUENCE [LARGE SCALE GENOMIC DNA]</scope>
    <source>
        <strain evidence="6">7179.01</strain>
    </source>
</reference>
<accession>A0A5D2PUB8</accession>
<organism evidence="6 7">
    <name type="scientific">Gossypium tomentosum</name>
    <name type="common">Hawaiian cotton</name>
    <name type="synonym">Gossypium sandvicense</name>
    <dbReference type="NCBI Taxonomy" id="34277"/>
    <lineage>
        <taxon>Eukaryota</taxon>
        <taxon>Viridiplantae</taxon>
        <taxon>Streptophyta</taxon>
        <taxon>Embryophyta</taxon>
        <taxon>Tracheophyta</taxon>
        <taxon>Spermatophyta</taxon>
        <taxon>Magnoliopsida</taxon>
        <taxon>eudicotyledons</taxon>
        <taxon>Gunneridae</taxon>
        <taxon>Pentapetalae</taxon>
        <taxon>rosids</taxon>
        <taxon>malvids</taxon>
        <taxon>Malvales</taxon>
        <taxon>Malvaceae</taxon>
        <taxon>Malvoideae</taxon>
        <taxon>Gossypium</taxon>
    </lineage>
</organism>
<protein>
    <submittedName>
        <fullName evidence="6">Uncharacterized protein</fullName>
    </submittedName>
</protein>
<dbReference type="Proteomes" id="UP000322667">
    <property type="component" value="Chromosome A07"/>
</dbReference>
<dbReference type="PANTHER" id="PTHR24058">
    <property type="entry name" value="DUAL SPECIFICITY PROTEIN KINASE"/>
    <property type="match status" value="1"/>
</dbReference>
<dbReference type="InterPro" id="IPR011009">
    <property type="entry name" value="Kinase-like_dom_sf"/>
</dbReference>
<keyword evidence="2" id="KW-0808">Transferase</keyword>
<proteinExistence type="predicted"/>
<sequence length="233" mass="26746">DKGISRKSVFDHHVSCITWSCFSDFPKLTARLVGGNGIAIPSLFLDEQLWHSLVHRFLHSANGYSFIIRLIYRIIIRRRELRIAHSTTDVIAKIFPQTILPCVSSPLDRQFGRCCKSAAPSIPSLRTVDLSPTRSPPPQPPFLCENSSYYYRSLEVLLGYQYTTDIDMWSFGCIVAELFLRLPLFPGASEFDLLRRMIEILGVKTTGLSFKWEMVLFLELVISRDLKLEQFIR</sequence>
<dbReference type="GO" id="GO:0004674">
    <property type="term" value="F:protein serine/threonine kinase activity"/>
    <property type="evidence" value="ECO:0007669"/>
    <property type="project" value="UniProtKB-KW"/>
</dbReference>
<name>A0A5D2PUB8_GOSTO</name>
<dbReference type="GO" id="GO:0005737">
    <property type="term" value="C:cytoplasm"/>
    <property type="evidence" value="ECO:0007669"/>
    <property type="project" value="TreeGrafter"/>
</dbReference>
<keyword evidence="1" id="KW-0723">Serine/threonine-protein kinase</keyword>
<dbReference type="GO" id="GO:0005524">
    <property type="term" value="F:ATP binding"/>
    <property type="evidence" value="ECO:0007669"/>
    <property type="project" value="UniProtKB-KW"/>
</dbReference>
<keyword evidence="4" id="KW-0418">Kinase</keyword>
<evidence type="ECO:0000313" key="7">
    <source>
        <dbReference type="Proteomes" id="UP000322667"/>
    </source>
</evidence>
<dbReference type="SUPFAM" id="SSF56112">
    <property type="entry name" value="Protein kinase-like (PK-like)"/>
    <property type="match status" value="1"/>
</dbReference>
<gene>
    <name evidence="6" type="ORF">ES332_A07G177300v1</name>
</gene>
<evidence type="ECO:0000256" key="2">
    <source>
        <dbReference type="ARBA" id="ARBA00022679"/>
    </source>
</evidence>
<evidence type="ECO:0000256" key="3">
    <source>
        <dbReference type="ARBA" id="ARBA00022741"/>
    </source>
</evidence>